<dbReference type="STRING" id="38488.A0A4Y8D7H8"/>
<proteinExistence type="predicted"/>
<evidence type="ECO:0000313" key="2">
    <source>
        <dbReference type="EMBL" id="TEY69546.1"/>
    </source>
</evidence>
<dbReference type="PANTHER" id="PTHR38119:SF1">
    <property type="entry name" value="BTB DOMAIN-CONTAINING PROTEIN"/>
    <property type="match status" value="1"/>
</dbReference>
<dbReference type="PANTHER" id="PTHR38119">
    <property type="entry name" value="BTB DOMAIN-CONTAINING PROTEIN-RELATED"/>
    <property type="match status" value="1"/>
</dbReference>
<name>A0A4Y8D7H8_9HELO</name>
<feature type="compositionally biased region" description="Polar residues" evidence="1">
    <location>
        <begin position="398"/>
        <end position="416"/>
    </location>
</feature>
<sequence>MVSQAEPTNSLTVRGPSSVVSRASTSRHHRRHGRSNTGSSSYVPQNDFPIFTHTGDVEIIIKAGAKTNRYLLHRLILTNCSGVFETSTSQEWSRATELGGTGGGELARIGEESGSDVGRNEGVPKRRWRFELDRNTDDIPMLVQRSETSLSPFGANDTRPPPPVRNKPPSSNPSFFRSVANLSISSHSTPAPPQITQEDQDLLNDYDNLFRIFYNHPPLLDSIDIATAYIQCKSLLTLADLYDALAVVGPRIDHHLLQFQGRLWKQIAKYPSSYLKLGFLSQSKTIFGEALIHVVGAWPAGERHIRNQLPDQVLEIIEDKVEDLRDMVGSVEGQLFRLTLLTSRGERVNPGNAYADWLVVSLFRQWLAENTSPPPAPPQPAPRSRQSSGSHNTHHSRASSLAITQHQQPPPSTISQNQQIGRTFKLLGNASSSAYLGHEDCKRFLKLTPEHYSREGLRRFEKRMDEMKEMARRVVAPLMRCELEGEGVAVGYLTCTRVEERDFVWL</sequence>
<evidence type="ECO:0000256" key="1">
    <source>
        <dbReference type="SAM" id="MobiDB-lite"/>
    </source>
</evidence>
<accession>A0A4Y8D7H8</accession>
<dbReference type="EMBL" id="PHWZ01000113">
    <property type="protein sequence ID" value="TEY69546.1"/>
    <property type="molecule type" value="Genomic_DNA"/>
</dbReference>
<dbReference type="OrthoDB" id="5280838at2759"/>
<evidence type="ECO:0000313" key="3">
    <source>
        <dbReference type="Proteomes" id="UP000297299"/>
    </source>
</evidence>
<keyword evidence="3" id="KW-1185">Reference proteome</keyword>
<feature type="compositionally biased region" description="Polar residues" evidence="1">
    <location>
        <begin position="1"/>
        <end position="12"/>
    </location>
</feature>
<feature type="compositionally biased region" description="Basic residues" evidence="1">
    <location>
        <begin position="25"/>
        <end position="34"/>
    </location>
</feature>
<feature type="region of interest" description="Disordered" evidence="1">
    <location>
        <begin position="370"/>
        <end position="416"/>
    </location>
</feature>
<feature type="compositionally biased region" description="Pro residues" evidence="1">
    <location>
        <begin position="372"/>
        <end position="381"/>
    </location>
</feature>
<organism evidence="2 3">
    <name type="scientific">Botryotinia calthae</name>
    <dbReference type="NCBI Taxonomy" id="38488"/>
    <lineage>
        <taxon>Eukaryota</taxon>
        <taxon>Fungi</taxon>
        <taxon>Dikarya</taxon>
        <taxon>Ascomycota</taxon>
        <taxon>Pezizomycotina</taxon>
        <taxon>Leotiomycetes</taxon>
        <taxon>Helotiales</taxon>
        <taxon>Sclerotiniaceae</taxon>
        <taxon>Botryotinia</taxon>
    </lineage>
</organism>
<feature type="region of interest" description="Disordered" evidence="1">
    <location>
        <begin position="97"/>
        <end position="120"/>
    </location>
</feature>
<feature type="region of interest" description="Disordered" evidence="1">
    <location>
        <begin position="145"/>
        <end position="172"/>
    </location>
</feature>
<protein>
    <recommendedName>
        <fullName evidence="4">BTB domain-containing protein</fullName>
    </recommendedName>
</protein>
<reference evidence="2 3" key="1">
    <citation type="submission" date="2017-11" db="EMBL/GenBank/DDBJ databases">
        <title>Comparative genomics of Botrytis spp.</title>
        <authorList>
            <person name="Valero-Jimenez C.A."/>
            <person name="Tapia P."/>
            <person name="Veloso J."/>
            <person name="Silva-Moreno E."/>
            <person name="Staats M."/>
            <person name="Valdes J.H."/>
            <person name="Van Kan J.A.L."/>
        </authorList>
    </citation>
    <scope>NUCLEOTIDE SEQUENCE [LARGE SCALE GENOMIC DNA]</scope>
    <source>
        <strain evidence="2 3">MUCL2830</strain>
    </source>
</reference>
<comment type="caution">
    <text evidence="2">The sequence shown here is derived from an EMBL/GenBank/DDBJ whole genome shotgun (WGS) entry which is preliminary data.</text>
</comment>
<dbReference type="Proteomes" id="UP000297299">
    <property type="component" value="Unassembled WGS sequence"/>
</dbReference>
<dbReference type="AlphaFoldDB" id="A0A4Y8D7H8"/>
<evidence type="ECO:0008006" key="4">
    <source>
        <dbReference type="Google" id="ProtNLM"/>
    </source>
</evidence>
<gene>
    <name evidence="2" type="ORF">BOTCAL_0113g00080</name>
</gene>
<feature type="region of interest" description="Disordered" evidence="1">
    <location>
        <begin position="1"/>
        <end position="45"/>
    </location>
</feature>